<evidence type="ECO:0000256" key="1">
    <source>
        <dbReference type="ARBA" id="ARBA00004141"/>
    </source>
</evidence>
<comment type="subcellular location">
    <subcellularLocation>
        <location evidence="1">Membrane</location>
        <topology evidence="1">Multi-pass membrane protein</topology>
    </subcellularLocation>
</comment>
<keyword evidence="2 5" id="KW-0812">Transmembrane</keyword>
<dbReference type="Gene3D" id="1.50.10.150">
    <property type="entry name" value="Voltage-dependent anion channel"/>
    <property type="match status" value="1"/>
</dbReference>
<evidence type="ECO:0000256" key="5">
    <source>
        <dbReference type="SAM" id="Phobius"/>
    </source>
</evidence>
<sequence length="338" mass="35917">MKTAVPPATTLSAAQTVETARLAYLPVALFGSVMGLTGLTVAWRGAHALFGAPLWLSSVPGLLALLAFVVMAGAYLIKAVTGFEHVRAEFQHPIAGNLFGTPLISLMLIAILLVDLDRDLARVVWSVGAAGMMVFAWAMVSRWISVRQKPAHATPAWIVPVVGLIDLPLALPALGWADELHGLMVFALAVGLFFAIPLFTMIMSRLLFEEPLPDALQPSLLILVAPFSVGFSAYIATTGTVDGFATALYMLALFVLAVLLGRLRNLAACCPFRVSWWAVSFPLAASTNAALKYAAFVHHPVANAIALILLALSTVVIVALALRTVWGIARGELRALSS</sequence>
<evidence type="ECO:0000256" key="3">
    <source>
        <dbReference type="ARBA" id="ARBA00022989"/>
    </source>
</evidence>
<feature type="transmembrane region" description="Helical" evidence="5">
    <location>
        <begin position="98"/>
        <end position="116"/>
    </location>
</feature>
<dbReference type="Pfam" id="PF03595">
    <property type="entry name" value="SLAC1"/>
    <property type="match status" value="1"/>
</dbReference>
<proteinExistence type="predicted"/>
<feature type="transmembrane region" description="Helical" evidence="5">
    <location>
        <begin position="220"/>
        <end position="237"/>
    </location>
</feature>
<feature type="transmembrane region" description="Helical" evidence="5">
    <location>
        <begin position="301"/>
        <end position="322"/>
    </location>
</feature>
<accession>A0ABQ2P966</accession>
<dbReference type="PANTHER" id="PTHR37955:SF1">
    <property type="entry name" value="DEP DOMAIN-CONTAINING PROTEIN"/>
    <property type="match status" value="1"/>
</dbReference>
<feature type="transmembrane region" description="Helical" evidence="5">
    <location>
        <begin position="243"/>
        <end position="263"/>
    </location>
</feature>
<evidence type="ECO:0008006" key="8">
    <source>
        <dbReference type="Google" id="ProtNLM"/>
    </source>
</evidence>
<gene>
    <name evidence="6" type="ORF">GCM10010970_19260</name>
</gene>
<evidence type="ECO:0000256" key="2">
    <source>
        <dbReference type="ARBA" id="ARBA00022692"/>
    </source>
</evidence>
<dbReference type="RefSeq" id="WP_188704128.1">
    <property type="nucleotide sequence ID" value="NZ_BMLX01000002.1"/>
</dbReference>
<dbReference type="InterPro" id="IPR004695">
    <property type="entry name" value="SLAC1/Mae1/Ssu1/TehA"/>
</dbReference>
<evidence type="ECO:0000256" key="4">
    <source>
        <dbReference type="ARBA" id="ARBA00023136"/>
    </source>
</evidence>
<dbReference type="PANTHER" id="PTHR37955">
    <property type="entry name" value="TELLURITE RESISTANCE PROTEIN TEHA"/>
    <property type="match status" value="1"/>
</dbReference>
<dbReference type="CDD" id="cd09323">
    <property type="entry name" value="TDT_SLAC1_like"/>
    <property type="match status" value="1"/>
</dbReference>
<protein>
    <recommendedName>
        <fullName evidence="8">Tellurite resistance protein</fullName>
    </recommendedName>
</protein>
<dbReference type="InterPro" id="IPR038665">
    <property type="entry name" value="Voltage-dep_anion_channel_sf"/>
</dbReference>
<dbReference type="InterPro" id="IPR052951">
    <property type="entry name" value="Tellurite_res_ion_channel"/>
</dbReference>
<reference evidence="7" key="1">
    <citation type="journal article" date="2019" name="Int. J. Syst. Evol. Microbiol.">
        <title>The Global Catalogue of Microorganisms (GCM) 10K type strain sequencing project: providing services to taxonomists for standard genome sequencing and annotation.</title>
        <authorList>
            <consortium name="The Broad Institute Genomics Platform"/>
            <consortium name="The Broad Institute Genome Sequencing Center for Infectious Disease"/>
            <person name="Wu L."/>
            <person name="Ma J."/>
        </authorList>
    </citation>
    <scope>NUCLEOTIDE SEQUENCE [LARGE SCALE GENOMIC DNA]</scope>
    <source>
        <strain evidence="7">CGMCC 1.8859</strain>
    </source>
</reference>
<keyword evidence="7" id="KW-1185">Reference proteome</keyword>
<feature type="transmembrane region" description="Helical" evidence="5">
    <location>
        <begin position="275"/>
        <end position="295"/>
    </location>
</feature>
<keyword evidence="3 5" id="KW-1133">Transmembrane helix</keyword>
<evidence type="ECO:0000313" key="7">
    <source>
        <dbReference type="Proteomes" id="UP000637267"/>
    </source>
</evidence>
<organism evidence="6 7">
    <name type="scientific">Silvimonas iriomotensis</name>
    <dbReference type="NCBI Taxonomy" id="449662"/>
    <lineage>
        <taxon>Bacteria</taxon>
        <taxon>Pseudomonadati</taxon>
        <taxon>Pseudomonadota</taxon>
        <taxon>Betaproteobacteria</taxon>
        <taxon>Neisseriales</taxon>
        <taxon>Chitinibacteraceae</taxon>
        <taxon>Silvimonas</taxon>
    </lineage>
</organism>
<name>A0ABQ2P966_9NEIS</name>
<dbReference type="Proteomes" id="UP000637267">
    <property type="component" value="Unassembled WGS sequence"/>
</dbReference>
<feature type="transmembrane region" description="Helical" evidence="5">
    <location>
        <begin position="55"/>
        <end position="77"/>
    </location>
</feature>
<feature type="transmembrane region" description="Helical" evidence="5">
    <location>
        <begin position="122"/>
        <end position="144"/>
    </location>
</feature>
<feature type="transmembrane region" description="Helical" evidence="5">
    <location>
        <begin position="156"/>
        <end position="177"/>
    </location>
</feature>
<comment type="caution">
    <text evidence="6">The sequence shown here is derived from an EMBL/GenBank/DDBJ whole genome shotgun (WGS) entry which is preliminary data.</text>
</comment>
<keyword evidence="4 5" id="KW-0472">Membrane</keyword>
<feature type="transmembrane region" description="Helical" evidence="5">
    <location>
        <begin position="183"/>
        <end position="208"/>
    </location>
</feature>
<dbReference type="EMBL" id="BMLX01000002">
    <property type="protein sequence ID" value="GGP21190.1"/>
    <property type="molecule type" value="Genomic_DNA"/>
</dbReference>
<feature type="transmembrane region" description="Helical" evidence="5">
    <location>
        <begin position="22"/>
        <end position="43"/>
    </location>
</feature>
<evidence type="ECO:0000313" key="6">
    <source>
        <dbReference type="EMBL" id="GGP21190.1"/>
    </source>
</evidence>